<dbReference type="AlphaFoldDB" id="X1PD41"/>
<evidence type="ECO:0000313" key="1">
    <source>
        <dbReference type="EMBL" id="GAI54227.1"/>
    </source>
</evidence>
<reference evidence="1" key="1">
    <citation type="journal article" date="2014" name="Front. Microbiol.">
        <title>High frequency of phylogenetically diverse reductive dehalogenase-homologous genes in deep subseafloor sedimentary metagenomes.</title>
        <authorList>
            <person name="Kawai M."/>
            <person name="Futagami T."/>
            <person name="Toyoda A."/>
            <person name="Takaki Y."/>
            <person name="Nishi S."/>
            <person name="Hori S."/>
            <person name="Arai W."/>
            <person name="Tsubouchi T."/>
            <person name="Morono Y."/>
            <person name="Uchiyama I."/>
            <person name="Ito T."/>
            <person name="Fujiyama A."/>
            <person name="Inagaki F."/>
            <person name="Takami H."/>
        </authorList>
    </citation>
    <scope>NUCLEOTIDE SEQUENCE</scope>
    <source>
        <strain evidence="1">Expedition CK06-06</strain>
    </source>
</reference>
<organism evidence="1">
    <name type="scientific">marine sediment metagenome</name>
    <dbReference type="NCBI Taxonomy" id="412755"/>
    <lineage>
        <taxon>unclassified sequences</taxon>
        <taxon>metagenomes</taxon>
        <taxon>ecological metagenomes</taxon>
    </lineage>
</organism>
<protein>
    <submittedName>
        <fullName evidence="1">Uncharacterized protein</fullName>
    </submittedName>
</protein>
<comment type="caution">
    <text evidence="1">The sequence shown here is derived from an EMBL/GenBank/DDBJ whole genome shotgun (WGS) entry which is preliminary data.</text>
</comment>
<sequence>MVKKYMNKKGIILIINLILSVIAFSFLVGSLSESVNAEASPWPAYNVCCEKLKDKDTWCINTLEKNCDTSFRQTPTSCEATSFCSPGCCYDSQEGLCMENTP</sequence>
<dbReference type="EMBL" id="BARV01043145">
    <property type="protein sequence ID" value="GAI54227.1"/>
    <property type="molecule type" value="Genomic_DNA"/>
</dbReference>
<gene>
    <name evidence="1" type="ORF">S06H3_64542</name>
</gene>
<proteinExistence type="predicted"/>
<name>X1PD41_9ZZZZ</name>
<feature type="non-terminal residue" evidence="1">
    <location>
        <position position="102"/>
    </location>
</feature>
<accession>X1PD41</accession>